<dbReference type="GO" id="GO:0030425">
    <property type="term" value="C:dendrite"/>
    <property type="evidence" value="ECO:0007669"/>
    <property type="project" value="TreeGrafter"/>
</dbReference>
<keyword evidence="2 8" id="KW-1003">Cell membrane</keyword>
<comment type="similarity">
    <text evidence="8">Belongs to the insect chemoreceptor superfamily. Gustatory receptor (GR) family.</text>
</comment>
<comment type="function">
    <text evidence="8">Gustatory receptor which mediates acceptance or avoidance behavior, depending on its substrates.</text>
</comment>
<organism evidence="9">
    <name type="scientific">Anopheles sinensis</name>
    <name type="common">Mosquito</name>
    <dbReference type="NCBI Taxonomy" id="74873"/>
    <lineage>
        <taxon>Eukaryota</taxon>
        <taxon>Metazoa</taxon>
        <taxon>Ecdysozoa</taxon>
        <taxon>Arthropoda</taxon>
        <taxon>Hexapoda</taxon>
        <taxon>Insecta</taxon>
        <taxon>Pterygota</taxon>
        <taxon>Neoptera</taxon>
        <taxon>Endopterygota</taxon>
        <taxon>Diptera</taxon>
        <taxon>Nematocera</taxon>
        <taxon>Culicoidea</taxon>
        <taxon>Culicidae</taxon>
        <taxon>Anophelinae</taxon>
        <taxon>Anopheles</taxon>
    </lineage>
</organism>
<evidence type="ECO:0000256" key="7">
    <source>
        <dbReference type="ARBA" id="ARBA00023224"/>
    </source>
</evidence>
<name>A0A084WG50_ANOSI</name>
<evidence type="ECO:0000256" key="8">
    <source>
        <dbReference type="RuleBase" id="RU363108"/>
    </source>
</evidence>
<dbReference type="VEuPathDB" id="VectorBase:ASIC017195"/>
<protein>
    <recommendedName>
        <fullName evidence="8">Gustatory receptor</fullName>
    </recommendedName>
</protein>
<keyword evidence="3 8" id="KW-0812">Transmembrane</keyword>
<dbReference type="Pfam" id="PF08395">
    <property type="entry name" value="7tm_7"/>
    <property type="match status" value="1"/>
</dbReference>
<keyword evidence="6 8" id="KW-0675">Receptor</keyword>
<keyword evidence="5 8" id="KW-0472">Membrane</keyword>
<feature type="transmembrane region" description="Helical" evidence="8">
    <location>
        <begin position="156"/>
        <end position="177"/>
    </location>
</feature>
<evidence type="ECO:0000256" key="4">
    <source>
        <dbReference type="ARBA" id="ARBA00022989"/>
    </source>
</evidence>
<feature type="transmembrane region" description="Helical" evidence="8">
    <location>
        <begin position="284"/>
        <end position="302"/>
    </location>
</feature>
<dbReference type="EMBL" id="ATLV01023442">
    <property type="status" value="NOT_ANNOTATED_CDS"/>
    <property type="molecule type" value="Genomic_DNA"/>
</dbReference>
<keyword evidence="4 8" id="KW-1133">Transmembrane helix</keyword>
<feature type="transmembrane region" description="Helical" evidence="8">
    <location>
        <begin position="123"/>
        <end position="144"/>
    </location>
</feature>
<keyword evidence="7 8" id="KW-0807">Transducer</keyword>
<evidence type="ECO:0000256" key="3">
    <source>
        <dbReference type="ARBA" id="ARBA00022692"/>
    </source>
</evidence>
<evidence type="ECO:0000313" key="11">
    <source>
        <dbReference type="Proteomes" id="UP000030765"/>
    </source>
</evidence>
<reference evidence="9 11" key="1">
    <citation type="journal article" date="2014" name="BMC Genomics">
        <title>Genome sequence of Anopheles sinensis provides insight into genetics basis of mosquito competence for malaria parasites.</title>
        <authorList>
            <person name="Zhou D."/>
            <person name="Zhang D."/>
            <person name="Ding G."/>
            <person name="Shi L."/>
            <person name="Hou Q."/>
            <person name="Ye Y."/>
            <person name="Xu Y."/>
            <person name="Zhou H."/>
            <person name="Xiong C."/>
            <person name="Li S."/>
            <person name="Yu J."/>
            <person name="Hong S."/>
            <person name="Yu X."/>
            <person name="Zou P."/>
            <person name="Chen C."/>
            <person name="Chang X."/>
            <person name="Wang W."/>
            <person name="Lv Y."/>
            <person name="Sun Y."/>
            <person name="Ma L."/>
            <person name="Shen B."/>
            <person name="Zhu C."/>
        </authorList>
    </citation>
    <scope>NUCLEOTIDE SEQUENCE [LARGE SCALE GENOMIC DNA]</scope>
</reference>
<evidence type="ECO:0000256" key="1">
    <source>
        <dbReference type="ARBA" id="ARBA00004651"/>
    </source>
</evidence>
<evidence type="ECO:0000256" key="2">
    <source>
        <dbReference type="ARBA" id="ARBA00022475"/>
    </source>
</evidence>
<evidence type="ECO:0000256" key="6">
    <source>
        <dbReference type="ARBA" id="ARBA00023170"/>
    </source>
</evidence>
<proteinExistence type="inferred from homology"/>
<accession>A0A084WG50</accession>
<feature type="transmembrane region" description="Helical" evidence="8">
    <location>
        <begin position="66"/>
        <end position="88"/>
    </location>
</feature>
<feature type="transmembrane region" description="Helical" evidence="8">
    <location>
        <begin position="35"/>
        <end position="54"/>
    </location>
</feature>
<dbReference type="EnsemblMetazoa" id="ASIC017195-RA">
    <property type="protein sequence ID" value="ASIC017195-PA"/>
    <property type="gene ID" value="ASIC017195"/>
</dbReference>
<sequence>MGLYREQRVLLTILRWSSIMAAPISSRPKLAHRLYCLRVGVILSVLLTMLYLRVWDITRDFNLPSVSYVMWIIAVIVETFVIAVVLLANAYNVSSFQALSDLFEHLEQSIEERNTAGHVYPSYGVAINALMVVYLVYHSILIYFSYQMGISFALQIRLEVVISDFYTVQLLFLLLAIGRCARQLRRMLQVSIVSNRVSDVCAVLRLRDDLVRAVALVNRCYGVFFLGCGVAWVVNEIMQATYRCETHPSNNRRLTKMLDKALLKCQFQDINFTVYGLLTIDNSLSYTVIGSIVTYLVILVQFRQVEERIENMVN</sequence>
<dbReference type="AlphaFoldDB" id="A0A084WG50"/>
<dbReference type="PANTHER" id="PTHR21143">
    <property type="entry name" value="INVERTEBRATE GUSTATORY RECEPTOR"/>
    <property type="match status" value="1"/>
</dbReference>
<dbReference type="Proteomes" id="UP000030765">
    <property type="component" value="Unassembled WGS sequence"/>
</dbReference>
<dbReference type="GO" id="GO:0043025">
    <property type="term" value="C:neuronal cell body"/>
    <property type="evidence" value="ECO:0007669"/>
    <property type="project" value="TreeGrafter"/>
</dbReference>
<evidence type="ECO:0000313" key="9">
    <source>
        <dbReference type="EMBL" id="KFB49194.1"/>
    </source>
</evidence>
<comment type="subcellular location">
    <subcellularLocation>
        <location evidence="1 8">Cell membrane</location>
        <topology evidence="1 8">Multi-pass membrane protein</topology>
    </subcellularLocation>
</comment>
<dbReference type="GO" id="GO:0008049">
    <property type="term" value="P:male courtship behavior"/>
    <property type="evidence" value="ECO:0007669"/>
    <property type="project" value="TreeGrafter"/>
</dbReference>
<gene>
    <name evidence="9" type="ORF">ZHAS_00017195</name>
</gene>
<dbReference type="EMBL" id="ATLV01023443">
    <property type="status" value="NOT_ANNOTATED_CDS"/>
    <property type="molecule type" value="Genomic_DNA"/>
</dbReference>
<reference evidence="10" key="2">
    <citation type="submission" date="2020-05" db="UniProtKB">
        <authorList>
            <consortium name="EnsemblMetazoa"/>
        </authorList>
    </citation>
    <scope>IDENTIFICATION</scope>
</reference>
<feature type="transmembrane region" description="Helical" evidence="8">
    <location>
        <begin position="213"/>
        <end position="234"/>
    </location>
</feature>
<dbReference type="VEuPathDB" id="VectorBase:ASIS023052"/>
<evidence type="ECO:0000313" key="10">
    <source>
        <dbReference type="EnsemblMetazoa" id="ASIC017195-PA"/>
    </source>
</evidence>
<dbReference type="GO" id="GO:0050909">
    <property type="term" value="P:sensory perception of taste"/>
    <property type="evidence" value="ECO:0007669"/>
    <property type="project" value="InterPro"/>
</dbReference>
<dbReference type="GO" id="GO:0007165">
    <property type="term" value="P:signal transduction"/>
    <property type="evidence" value="ECO:0007669"/>
    <property type="project" value="UniProtKB-KW"/>
</dbReference>
<dbReference type="GO" id="GO:0030424">
    <property type="term" value="C:axon"/>
    <property type="evidence" value="ECO:0007669"/>
    <property type="project" value="TreeGrafter"/>
</dbReference>
<dbReference type="GO" id="GO:0005886">
    <property type="term" value="C:plasma membrane"/>
    <property type="evidence" value="ECO:0007669"/>
    <property type="project" value="UniProtKB-SubCell"/>
</dbReference>
<dbReference type="OrthoDB" id="6695098at2759"/>
<comment type="caution">
    <text evidence="8">Lacks conserved residue(s) required for the propagation of feature annotation.</text>
</comment>
<evidence type="ECO:0000256" key="5">
    <source>
        <dbReference type="ARBA" id="ARBA00023136"/>
    </source>
</evidence>
<dbReference type="EMBL" id="KE525343">
    <property type="protein sequence ID" value="KFB49194.1"/>
    <property type="molecule type" value="Genomic_DNA"/>
</dbReference>
<keyword evidence="11" id="KW-1185">Reference proteome</keyword>
<dbReference type="InterPro" id="IPR013604">
    <property type="entry name" value="7TM_chemorcpt"/>
</dbReference>
<dbReference type="PANTHER" id="PTHR21143:SF133">
    <property type="entry name" value="GUSTATORY AND PHEROMONE RECEPTOR 32A-RELATED"/>
    <property type="match status" value="1"/>
</dbReference>
<dbReference type="GO" id="GO:0007635">
    <property type="term" value="P:chemosensory behavior"/>
    <property type="evidence" value="ECO:0007669"/>
    <property type="project" value="TreeGrafter"/>
</dbReference>